<protein>
    <submittedName>
        <fullName evidence="6">Helix-turn-helix domain-containing protein</fullName>
    </submittedName>
</protein>
<dbReference type="GO" id="GO:0043565">
    <property type="term" value="F:sequence-specific DNA binding"/>
    <property type="evidence" value="ECO:0007669"/>
    <property type="project" value="InterPro"/>
</dbReference>
<dbReference type="KEGG" id="saca:FFV09_05320"/>
<sequence>MQRRMDRLLGTYFFEKEMPIYVNRASESFDMLEHTHDFVELTYVCEGAGVHYIGERDMRVSRGDVFFIPVGVSHVFRPAAPGRGRELIVYNCIFPIDYLLRLEEMFPDASALLAAFRAPGSPWFKLRDPGEFHGWFTALYREYTARQPGCEAVLTSLVIRILIALQRTRAGEAAEHPTEEAEPGSSAGPIRGGAAEASIARAVREIERRYAETLTLGELARAAGLSERQFSRLFVRQTGLNFSTFLQNARVEAACDLLSSSNTGIAEIAAAVGYGDLKFFYRLFKRKTGVTPTGYRRQG</sequence>
<dbReference type="PANTHER" id="PTHR43280">
    <property type="entry name" value="ARAC-FAMILY TRANSCRIPTIONAL REGULATOR"/>
    <property type="match status" value="1"/>
</dbReference>
<evidence type="ECO:0000259" key="5">
    <source>
        <dbReference type="PROSITE" id="PS01124"/>
    </source>
</evidence>
<dbReference type="PROSITE" id="PS00041">
    <property type="entry name" value="HTH_ARAC_FAMILY_1"/>
    <property type="match status" value="1"/>
</dbReference>
<proteinExistence type="predicted"/>
<reference evidence="6 7" key="1">
    <citation type="submission" date="2019-06" db="EMBL/GenBank/DDBJ databases">
        <title>Saccharibacillus brassicae sp. nov., an endophytic bacterium isolated from Chinese cabbage seeds (Brassica pekinensis).</title>
        <authorList>
            <person name="Jiang L."/>
            <person name="Lee J."/>
            <person name="Kim S.W."/>
        </authorList>
    </citation>
    <scope>NUCLEOTIDE SEQUENCE [LARGE SCALE GENOMIC DNA]</scope>
    <source>
        <strain evidence="7">KCTC 43072 / ATSA2</strain>
    </source>
</reference>
<keyword evidence="1" id="KW-0805">Transcription regulation</keyword>
<dbReference type="InterPro" id="IPR003313">
    <property type="entry name" value="AraC-bd"/>
</dbReference>
<gene>
    <name evidence="6" type="ORF">FFV09_05320</name>
</gene>
<evidence type="ECO:0000256" key="1">
    <source>
        <dbReference type="ARBA" id="ARBA00023015"/>
    </source>
</evidence>
<dbReference type="Pfam" id="PF02311">
    <property type="entry name" value="AraC_binding"/>
    <property type="match status" value="1"/>
</dbReference>
<dbReference type="InterPro" id="IPR020449">
    <property type="entry name" value="Tscrpt_reg_AraC-type_HTH"/>
</dbReference>
<dbReference type="InterPro" id="IPR009057">
    <property type="entry name" value="Homeodomain-like_sf"/>
</dbReference>
<evidence type="ECO:0000256" key="3">
    <source>
        <dbReference type="ARBA" id="ARBA00023163"/>
    </source>
</evidence>
<keyword evidence="7" id="KW-1185">Reference proteome</keyword>
<dbReference type="PROSITE" id="PS01124">
    <property type="entry name" value="HTH_ARAC_FAMILY_2"/>
    <property type="match status" value="1"/>
</dbReference>
<dbReference type="InterPro" id="IPR018062">
    <property type="entry name" value="HTH_AraC-typ_CS"/>
</dbReference>
<feature type="domain" description="HTH araC/xylS-type" evidence="5">
    <location>
        <begin position="200"/>
        <end position="298"/>
    </location>
</feature>
<dbReference type="GO" id="GO:0003700">
    <property type="term" value="F:DNA-binding transcription factor activity"/>
    <property type="evidence" value="ECO:0007669"/>
    <property type="project" value="InterPro"/>
</dbReference>
<organism evidence="6 7">
    <name type="scientific">Saccharibacillus brassicae</name>
    <dbReference type="NCBI Taxonomy" id="2583377"/>
    <lineage>
        <taxon>Bacteria</taxon>
        <taxon>Bacillati</taxon>
        <taxon>Bacillota</taxon>
        <taxon>Bacilli</taxon>
        <taxon>Bacillales</taxon>
        <taxon>Paenibacillaceae</taxon>
        <taxon>Saccharibacillus</taxon>
    </lineage>
</organism>
<feature type="region of interest" description="Disordered" evidence="4">
    <location>
        <begin position="172"/>
        <end position="192"/>
    </location>
</feature>
<dbReference type="Proteomes" id="UP000316968">
    <property type="component" value="Chromosome"/>
</dbReference>
<dbReference type="AlphaFoldDB" id="A0A4Y6UUE9"/>
<dbReference type="Pfam" id="PF12833">
    <property type="entry name" value="HTH_18"/>
    <property type="match status" value="1"/>
</dbReference>
<dbReference type="SUPFAM" id="SSF51215">
    <property type="entry name" value="Regulatory protein AraC"/>
    <property type="match status" value="1"/>
</dbReference>
<dbReference type="SMART" id="SM00342">
    <property type="entry name" value="HTH_ARAC"/>
    <property type="match status" value="1"/>
</dbReference>
<evidence type="ECO:0000313" key="7">
    <source>
        <dbReference type="Proteomes" id="UP000316968"/>
    </source>
</evidence>
<dbReference type="EMBL" id="CP041217">
    <property type="protein sequence ID" value="QDH20330.1"/>
    <property type="molecule type" value="Genomic_DNA"/>
</dbReference>
<evidence type="ECO:0000256" key="4">
    <source>
        <dbReference type="SAM" id="MobiDB-lite"/>
    </source>
</evidence>
<keyword evidence="3" id="KW-0804">Transcription</keyword>
<dbReference type="SUPFAM" id="SSF46689">
    <property type="entry name" value="Homeodomain-like"/>
    <property type="match status" value="2"/>
</dbReference>
<dbReference type="PRINTS" id="PR00032">
    <property type="entry name" value="HTHARAC"/>
</dbReference>
<evidence type="ECO:0000313" key="6">
    <source>
        <dbReference type="EMBL" id="QDH20330.1"/>
    </source>
</evidence>
<dbReference type="InterPro" id="IPR014710">
    <property type="entry name" value="RmlC-like_jellyroll"/>
</dbReference>
<evidence type="ECO:0000256" key="2">
    <source>
        <dbReference type="ARBA" id="ARBA00023125"/>
    </source>
</evidence>
<accession>A0A4Y6UUE9</accession>
<dbReference type="OrthoDB" id="2582835at2"/>
<dbReference type="InterPro" id="IPR018060">
    <property type="entry name" value="HTH_AraC"/>
</dbReference>
<dbReference type="InterPro" id="IPR037923">
    <property type="entry name" value="HTH-like"/>
</dbReference>
<dbReference type="RefSeq" id="WP_141446749.1">
    <property type="nucleotide sequence ID" value="NZ_CP041217.1"/>
</dbReference>
<dbReference type="PANTHER" id="PTHR43280:SF2">
    <property type="entry name" value="HTH-TYPE TRANSCRIPTIONAL REGULATOR EXSA"/>
    <property type="match status" value="1"/>
</dbReference>
<dbReference type="Gene3D" id="1.10.10.60">
    <property type="entry name" value="Homeodomain-like"/>
    <property type="match status" value="2"/>
</dbReference>
<name>A0A4Y6UUE9_SACBS</name>
<keyword evidence="2" id="KW-0238">DNA-binding</keyword>
<dbReference type="Gene3D" id="2.60.120.10">
    <property type="entry name" value="Jelly Rolls"/>
    <property type="match status" value="1"/>
</dbReference>